<name>A0ACC1K9X2_9FUNG</name>
<keyword evidence="2" id="KW-1185">Reference proteome</keyword>
<reference evidence="1" key="1">
    <citation type="submission" date="2022-07" db="EMBL/GenBank/DDBJ databases">
        <title>Phylogenomic reconstructions and comparative analyses of Kickxellomycotina fungi.</title>
        <authorList>
            <person name="Reynolds N.K."/>
            <person name="Stajich J.E."/>
            <person name="Barry K."/>
            <person name="Grigoriev I.V."/>
            <person name="Crous P."/>
            <person name="Smith M.E."/>
        </authorList>
    </citation>
    <scope>NUCLEOTIDE SEQUENCE</scope>
    <source>
        <strain evidence="1">BCRC 34191</strain>
    </source>
</reference>
<evidence type="ECO:0000313" key="2">
    <source>
        <dbReference type="Proteomes" id="UP001140066"/>
    </source>
</evidence>
<comment type="caution">
    <text evidence="1">The sequence shown here is derived from an EMBL/GenBank/DDBJ whole genome shotgun (WGS) entry which is preliminary data.</text>
</comment>
<protein>
    <submittedName>
        <fullName evidence="1">Uncharacterized protein</fullName>
    </submittedName>
</protein>
<gene>
    <name evidence="1" type="ORF">GGI18_004322</name>
</gene>
<sequence length="62" mass="7113">MALEDRNRVVILEDRVENISGAEFPLSFDKHEVSYSLEELKNALDIKIVHLTPTEIEFDLIG</sequence>
<dbReference type="Proteomes" id="UP001140066">
    <property type="component" value="Unassembled WGS sequence"/>
</dbReference>
<evidence type="ECO:0000313" key="1">
    <source>
        <dbReference type="EMBL" id="KAJ2776594.1"/>
    </source>
</evidence>
<dbReference type="EMBL" id="JANBUK010001929">
    <property type="protein sequence ID" value="KAJ2776594.1"/>
    <property type="molecule type" value="Genomic_DNA"/>
</dbReference>
<accession>A0ACC1K9X2</accession>
<proteinExistence type="predicted"/>
<organism evidence="1 2">
    <name type="scientific">Coemansia linderi</name>
    <dbReference type="NCBI Taxonomy" id="2663919"/>
    <lineage>
        <taxon>Eukaryota</taxon>
        <taxon>Fungi</taxon>
        <taxon>Fungi incertae sedis</taxon>
        <taxon>Zoopagomycota</taxon>
        <taxon>Kickxellomycotina</taxon>
        <taxon>Kickxellomycetes</taxon>
        <taxon>Kickxellales</taxon>
        <taxon>Kickxellaceae</taxon>
        <taxon>Coemansia</taxon>
    </lineage>
</organism>
<feature type="non-terminal residue" evidence="1">
    <location>
        <position position="62"/>
    </location>
</feature>